<reference evidence="2" key="1">
    <citation type="submission" date="2021-02" db="EMBL/GenBank/DDBJ databases">
        <authorList>
            <person name="Dougan E. K."/>
            <person name="Rhodes N."/>
            <person name="Thang M."/>
            <person name="Chan C."/>
        </authorList>
    </citation>
    <scope>NUCLEOTIDE SEQUENCE</scope>
</reference>
<evidence type="ECO:0000313" key="3">
    <source>
        <dbReference type="Proteomes" id="UP000649617"/>
    </source>
</evidence>
<organism evidence="2 3">
    <name type="scientific">Symbiodinium pilosum</name>
    <name type="common">Dinoflagellate</name>
    <dbReference type="NCBI Taxonomy" id="2952"/>
    <lineage>
        <taxon>Eukaryota</taxon>
        <taxon>Sar</taxon>
        <taxon>Alveolata</taxon>
        <taxon>Dinophyceae</taxon>
        <taxon>Suessiales</taxon>
        <taxon>Symbiodiniaceae</taxon>
        <taxon>Symbiodinium</taxon>
    </lineage>
</organism>
<dbReference type="EMBL" id="CAJNIZ010045561">
    <property type="protein sequence ID" value="CAE7723949.1"/>
    <property type="molecule type" value="Genomic_DNA"/>
</dbReference>
<protein>
    <submittedName>
        <fullName evidence="2">Uncharacterized protein</fullName>
    </submittedName>
</protein>
<sequence>CVVSELDEPSPTFADVAGYGAPGYCSQHPHMTPEQRVRIAGRCHTKKDFQHYAGLHSALAGCAQCIETFLAEGGNPHKGTVRHRKWNILSCAEYSCSKGEISQVQWEAIKSLVAVYAGLASPADACMRDRSRSPRRSHCKALKEQPEAPSWL</sequence>
<accession>A0A812X8U3</accession>
<name>A0A812X8U3_SYMPI</name>
<keyword evidence="3" id="KW-1185">Reference proteome</keyword>
<dbReference type="AlphaFoldDB" id="A0A812X8U3"/>
<feature type="non-terminal residue" evidence="2">
    <location>
        <position position="152"/>
    </location>
</feature>
<evidence type="ECO:0000256" key="1">
    <source>
        <dbReference type="SAM" id="MobiDB-lite"/>
    </source>
</evidence>
<dbReference type="OrthoDB" id="10514381at2759"/>
<comment type="caution">
    <text evidence="2">The sequence shown here is derived from an EMBL/GenBank/DDBJ whole genome shotgun (WGS) entry which is preliminary data.</text>
</comment>
<feature type="region of interest" description="Disordered" evidence="1">
    <location>
        <begin position="127"/>
        <end position="152"/>
    </location>
</feature>
<proteinExistence type="predicted"/>
<dbReference type="Proteomes" id="UP000649617">
    <property type="component" value="Unassembled WGS sequence"/>
</dbReference>
<gene>
    <name evidence="2" type="ORF">SPIL2461_LOCUS20679</name>
</gene>
<evidence type="ECO:0000313" key="2">
    <source>
        <dbReference type="EMBL" id="CAE7723949.1"/>
    </source>
</evidence>